<evidence type="ECO:0000313" key="2">
    <source>
        <dbReference type="EMBL" id="MBF5026412.1"/>
    </source>
</evidence>
<dbReference type="AlphaFoldDB" id="A0A930YU57"/>
<feature type="domain" description="Type I restriction enzyme R protein N-terminal" evidence="1">
    <location>
        <begin position="38"/>
        <end position="139"/>
    </location>
</feature>
<dbReference type="EMBL" id="JADKYY010000001">
    <property type="protein sequence ID" value="MBF5026412.1"/>
    <property type="molecule type" value="Genomic_DNA"/>
</dbReference>
<dbReference type="RefSeq" id="WP_194738338.1">
    <property type="nucleotide sequence ID" value="NZ_JADKYY010000001.1"/>
</dbReference>
<keyword evidence="3" id="KW-1185">Reference proteome</keyword>
<dbReference type="Proteomes" id="UP000694480">
    <property type="component" value="Unassembled WGS sequence"/>
</dbReference>
<evidence type="ECO:0000313" key="3">
    <source>
        <dbReference type="Proteomes" id="UP000694480"/>
    </source>
</evidence>
<gene>
    <name evidence="2" type="ORF">IC612_01190</name>
</gene>
<reference evidence="2" key="1">
    <citation type="submission" date="2020-11" db="EMBL/GenBank/DDBJ databases">
        <title>Genome seq and assembly of Planobacterium sp.</title>
        <authorList>
            <person name="Chhetri G."/>
        </authorList>
    </citation>
    <scope>NUCLEOTIDE SEQUENCE</scope>
    <source>
        <strain evidence="2">GCR5</strain>
    </source>
</reference>
<name>A0A930YU57_9FLAO</name>
<sequence length="144" mass="16937">MQLQALNFPSTYDFKIRKDKDKFFIYDPTRRSYLLLSPEEWVRQHWIHYLIQDKGYALSALLCEKKIVLGKVTKRLDILVSRKLTTELLIECKAPHISLSQSTFEQIARYNSVVNAQGLLLSNGLEHIFATQTKEGYQFSRYEF</sequence>
<evidence type="ECO:0000259" key="1">
    <source>
        <dbReference type="Pfam" id="PF13588"/>
    </source>
</evidence>
<dbReference type="InterPro" id="IPR029464">
    <property type="entry name" value="HSDR_N"/>
</dbReference>
<accession>A0A930YU57</accession>
<comment type="caution">
    <text evidence="2">The sequence shown here is derived from an EMBL/GenBank/DDBJ whole genome shotgun (WGS) entry which is preliminary data.</text>
</comment>
<protein>
    <submittedName>
        <fullName evidence="2">Type I restriction enzyme HsdR N-terminal domain-containing protein</fullName>
    </submittedName>
</protein>
<organism evidence="2 3">
    <name type="scientific">Planobacterium oryzisoli</name>
    <dbReference type="NCBI Taxonomy" id="2771435"/>
    <lineage>
        <taxon>Bacteria</taxon>
        <taxon>Pseudomonadati</taxon>
        <taxon>Bacteroidota</taxon>
        <taxon>Flavobacteriia</taxon>
        <taxon>Flavobacteriales</taxon>
        <taxon>Weeksellaceae</taxon>
        <taxon>Chryseobacterium group</taxon>
        <taxon>Chryseobacterium</taxon>
    </lineage>
</organism>
<proteinExistence type="predicted"/>
<dbReference type="Pfam" id="PF13588">
    <property type="entry name" value="HSDR_N_2"/>
    <property type="match status" value="1"/>
</dbReference>